<dbReference type="GO" id="GO:0005524">
    <property type="term" value="F:ATP binding"/>
    <property type="evidence" value="ECO:0007669"/>
    <property type="project" value="UniProtKB-KW"/>
</dbReference>
<sequence length="513" mass="54265">MTVAPPAAPLLRMTGIAKAFPGVKALDGVTFDVNAGEVHALVGENGAGKSTLMKILAGAQPADAGEIVIDGTVVAIDGPKAAERLGIGMIYQEFNLVPDFGVVENIVLGNEPRRGVLLDRAAAHEQATRVLADLGIALPLDVPARRLTVAQQQLTEIAKALARHARLIVMDEPTAALTEREIDALFGLIGKLKAQGVAFVYISHRLEELPRIADRITVLRDGKAIETRPIAQMPQDEMIRLMVGRSLEAHFPEVPPVAPDARVVLDVKGLSAHGSVPVHDVTFSVRAGEVVGLAGLVGAGRTDIVRAIAGADIPTSGEIAVEGKRVIVRSPHDAIAAGIALITEDRKAQGLVLGMSVRENTTLASLKRFVRGAFVDRSVETATTNEEIAELRIRTPSSEQIVRNLSGGNQQKVVLAKWLVDRAHVFLFDEPTRGIDVGAKAEIYALMVELLQRGAAIVMVSSELPEVLGMSHRVLVVRGGRIQAELARGEATSENVIAAAAAVKAAPAKAAPE</sequence>
<evidence type="ECO:0000256" key="7">
    <source>
        <dbReference type="ARBA" id="ARBA00022840"/>
    </source>
</evidence>
<evidence type="ECO:0000259" key="10">
    <source>
        <dbReference type="PROSITE" id="PS50893"/>
    </source>
</evidence>
<keyword evidence="4" id="KW-0762">Sugar transport</keyword>
<dbReference type="KEGG" id="vab:WPS_05850"/>
<organism evidence="11 12">
    <name type="scientific">Vulcanimicrobium alpinum</name>
    <dbReference type="NCBI Taxonomy" id="3016050"/>
    <lineage>
        <taxon>Bacteria</taxon>
        <taxon>Bacillati</taxon>
        <taxon>Vulcanimicrobiota</taxon>
        <taxon>Vulcanimicrobiia</taxon>
        <taxon>Vulcanimicrobiales</taxon>
        <taxon>Vulcanimicrobiaceae</taxon>
        <taxon>Vulcanimicrobium</taxon>
    </lineage>
</organism>
<evidence type="ECO:0000256" key="8">
    <source>
        <dbReference type="ARBA" id="ARBA00022967"/>
    </source>
</evidence>
<dbReference type="Pfam" id="PF00005">
    <property type="entry name" value="ABC_tran"/>
    <property type="match status" value="2"/>
</dbReference>
<keyword evidence="9" id="KW-0472">Membrane</keyword>
<evidence type="ECO:0000256" key="2">
    <source>
        <dbReference type="ARBA" id="ARBA00022448"/>
    </source>
</evidence>
<dbReference type="Gene3D" id="3.40.50.300">
    <property type="entry name" value="P-loop containing nucleotide triphosphate hydrolases"/>
    <property type="match status" value="2"/>
</dbReference>
<evidence type="ECO:0000256" key="4">
    <source>
        <dbReference type="ARBA" id="ARBA00022597"/>
    </source>
</evidence>
<dbReference type="CDD" id="cd03216">
    <property type="entry name" value="ABC_Carb_Monos_I"/>
    <property type="match status" value="1"/>
</dbReference>
<evidence type="ECO:0000313" key="11">
    <source>
        <dbReference type="EMBL" id="BDE05309.1"/>
    </source>
</evidence>
<dbReference type="Proteomes" id="UP001317532">
    <property type="component" value="Chromosome"/>
</dbReference>
<evidence type="ECO:0000256" key="5">
    <source>
        <dbReference type="ARBA" id="ARBA00022737"/>
    </source>
</evidence>
<dbReference type="RefSeq" id="WP_317996361.1">
    <property type="nucleotide sequence ID" value="NZ_AP025523.1"/>
</dbReference>
<dbReference type="PROSITE" id="PS00211">
    <property type="entry name" value="ABC_TRANSPORTER_1"/>
    <property type="match status" value="1"/>
</dbReference>
<dbReference type="GO" id="GO:0005886">
    <property type="term" value="C:plasma membrane"/>
    <property type="evidence" value="ECO:0007669"/>
    <property type="project" value="UniProtKB-SubCell"/>
</dbReference>
<dbReference type="InterPro" id="IPR050107">
    <property type="entry name" value="ABC_carbohydrate_import_ATPase"/>
</dbReference>
<evidence type="ECO:0000256" key="3">
    <source>
        <dbReference type="ARBA" id="ARBA00022475"/>
    </source>
</evidence>
<dbReference type="InterPro" id="IPR017871">
    <property type="entry name" value="ABC_transporter-like_CS"/>
</dbReference>
<evidence type="ECO:0000313" key="12">
    <source>
        <dbReference type="Proteomes" id="UP001317532"/>
    </source>
</evidence>
<keyword evidence="7 11" id="KW-0067">ATP-binding</keyword>
<dbReference type="CDD" id="cd03215">
    <property type="entry name" value="ABC_Carb_Monos_II"/>
    <property type="match status" value="1"/>
</dbReference>
<dbReference type="EMBL" id="AP025523">
    <property type="protein sequence ID" value="BDE05309.1"/>
    <property type="molecule type" value="Genomic_DNA"/>
</dbReference>
<dbReference type="PROSITE" id="PS50893">
    <property type="entry name" value="ABC_TRANSPORTER_2"/>
    <property type="match status" value="2"/>
</dbReference>
<dbReference type="SUPFAM" id="SSF52540">
    <property type="entry name" value="P-loop containing nucleoside triphosphate hydrolases"/>
    <property type="match status" value="2"/>
</dbReference>
<keyword evidence="5" id="KW-0677">Repeat</keyword>
<dbReference type="SMART" id="SM00382">
    <property type="entry name" value="AAA"/>
    <property type="match status" value="2"/>
</dbReference>
<dbReference type="AlphaFoldDB" id="A0AAN2C8H7"/>
<feature type="domain" description="ABC transporter" evidence="10">
    <location>
        <begin position="11"/>
        <end position="246"/>
    </location>
</feature>
<accession>A0AAN2C8H7</accession>
<dbReference type="PANTHER" id="PTHR43790:SF3">
    <property type="entry name" value="D-ALLOSE IMPORT ATP-BINDING PROTEIN ALSA-RELATED"/>
    <property type="match status" value="1"/>
</dbReference>
<dbReference type="GO" id="GO:0016887">
    <property type="term" value="F:ATP hydrolysis activity"/>
    <property type="evidence" value="ECO:0007669"/>
    <property type="project" value="InterPro"/>
</dbReference>
<protein>
    <submittedName>
        <fullName evidence="11">Ribose import ATP-binding protein RbsA 2</fullName>
    </submittedName>
</protein>
<gene>
    <name evidence="11" type="primary">rbsA2</name>
    <name evidence="11" type="ORF">WPS_05850</name>
</gene>
<proteinExistence type="predicted"/>
<dbReference type="InterPro" id="IPR003593">
    <property type="entry name" value="AAA+_ATPase"/>
</dbReference>
<keyword evidence="2" id="KW-0813">Transport</keyword>
<evidence type="ECO:0000256" key="9">
    <source>
        <dbReference type="ARBA" id="ARBA00023136"/>
    </source>
</evidence>
<evidence type="ECO:0000256" key="6">
    <source>
        <dbReference type="ARBA" id="ARBA00022741"/>
    </source>
</evidence>
<dbReference type="InterPro" id="IPR003439">
    <property type="entry name" value="ABC_transporter-like_ATP-bd"/>
</dbReference>
<evidence type="ECO:0000256" key="1">
    <source>
        <dbReference type="ARBA" id="ARBA00004202"/>
    </source>
</evidence>
<keyword evidence="8" id="KW-1278">Translocase</keyword>
<dbReference type="InterPro" id="IPR027417">
    <property type="entry name" value="P-loop_NTPase"/>
</dbReference>
<feature type="domain" description="ABC transporter" evidence="10">
    <location>
        <begin position="262"/>
        <end position="504"/>
    </location>
</feature>
<keyword evidence="3" id="KW-1003">Cell membrane</keyword>
<name>A0AAN2C8H7_UNVUL</name>
<keyword evidence="12" id="KW-1185">Reference proteome</keyword>
<dbReference type="FunFam" id="3.40.50.300:FF:000127">
    <property type="entry name" value="Ribose import ATP-binding protein RbsA"/>
    <property type="match status" value="1"/>
</dbReference>
<keyword evidence="6" id="KW-0547">Nucleotide-binding</keyword>
<dbReference type="PANTHER" id="PTHR43790">
    <property type="entry name" value="CARBOHYDRATE TRANSPORT ATP-BINDING PROTEIN MG119-RELATED"/>
    <property type="match status" value="1"/>
</dbReference>
<comment type="subcellular location">
    <subcellularLocation>
        <location evidence="1">Cell membrane</location>
        <topology evidence="1">Peripheral membrane protein</topology>
    </subcellularLocation>
</comment>
<reference evidence="11 12" key="1">
    <citation type="journal article" date="2022" name="ISME Commun">
        <title>Vulcanimicrobium alpinus gen. nov. sp. nov., the first cultivated representative of the candidate phylum 'Eremiobacterota', is a metabolically versatile aerobic anoxygenic phototroph.</title>
        <authorList>
            <person name="Yabe S."/>
            <person name="Muto K."/>
            <person name="Abe K."/>
            <person name="Yokota A."/>
            <person name="Staudigel H."/>
            <person name="Tebo B.M."/>
        </authorList>
    </citation>
    <scope>NUCLEOTIDE SEQUENCE [LARGE SCALE GENOMIC DNA]</scope>
    <source>
        <strain evidence="11 12">WC8-2</strain>
    </source>
</reference>